<evidence type="ECO:0000256" key="3">
    <source>
        <dbReference type="ARBA" id="ARBA00022692"/>
    </source>
</evidence>
<feature type="transmembrane region" description="Helical" evidence="6">
    <location>
        <begin position="277"/>
        <end position="298"/>
    </location>
</feature>
<evidence type="ECO:0000256" key="6">
    <source>
        <dbReference type="SAM" id="Phobius"/>
    </source>
</evidence>
<evidence type="ECO:0000256" key="5">
    <source>
        <dbReference type="ARBA" id="ARBA00023136"/>
    </source>
</evidence>
<keyword evidence="4 6" id="KW-1133">Transmembrane helix</keyword>
<evidence type="ECO:0000259" key="7">
    <source>
        <dbReference type="Pfam" id="PF01292"/>
    </source>
</evidence>
<evidence type="ECO:0000256" key="2">
    <source>
        <dbReference type="ARBA" id="ARBA00022475"/>
    </source>
</evidence>
<dbReference type="InterPro" id="IPR051542">
    <property type="entry name" value="Hydrogenase_cytochrome"/>
</dbReference>
<dbReference type="InterPro" id="IPR011577">
    <property type="entry name" value="Cyt_b561_bac/Ni-Hgenase"/>
</dbReference>
<evidence type="ECO:0000313" key="8">
    <source>
        <dbReference type="EMBL" id="MBB4492560.1"/>
    </source>
</evidence>
<dbReference type="Pfam" id="PF01292">
    <property type="entry name" value="Ni_hydr_CYTB"/>
    <property type="match status" value="1"/>
</dbReference>
<feature type="domain" description="Cytochrome b561 bacterial/Ni-hydrogenase" evidence="7">
    <location>
        <begin position="58"/>
        <end position="311"/>
    </location>
</feature>
<name>A0ABR6JCA0_AGRRD</name>
<gene>
    <name evidence="8" type="ORF">GGE40_004405</name>
</gene>
<sequence length="322" mass="35607">MKSTPPLAGAAALLLRPVTRNRRRLICSRKMSTMKDAEMSANASNDNVEYPRTIFIRRHSVVTRVTHWLNVLCLSFLLLSGLQIFNAHPELYWGHYGANGDPAVLTIGSDDGGRQPRGFVRVAGLKIPTTGVLGVSQADGEQVSRAFPSWATIPSFQDLAAGRRWHFFFAWLLVINGIVYLGFSVLSGHFRKDLAPKPHEISPRHLGREILDHARLRFPEGEEARHYNALQKLTYLTVIVVLLPLMVLTGLTMSPGVDAALPALIEIFGGRQSARTIHFITASALVIFVVVHVAMVVLSGTWNNIRSMITGRYAIQEKGPKS</sequence>
<dbReference type="InterPro" id="IPR016174">
    <property type="entry name" value="Di-haem_cyt_TM"/>
</dbReference>
<evidence type="ECO:0000313" key="9">
    <source>
        <dbReference type="Proteomes" id="UP000534590"/>
    </source>
</evidence>
<proteinExistence type="predicted"/>
<dbReference type="EMBL" id="JACIHP010000005">
    <property type="protein sequence ID" value="MBB4492560.1"/>
    <property type="molecule type" value="Genomic_DNA"/>
</dbReference>
<protein>
    <submittedName>
        <fullName evidence="8">Thiosulfate reductase cytochrome b subunit</fullName>
    </submittedName>
</protein>
<keyword evidence="5 6" id="KW-0472">Membrane</keyword>
<comment type="caution">
    <text evidence="8">The sequence shown here is derived from an EMBL/GenBank/DDBJ whole genome shotgun (WGS) entry which is preliminary data.</text>
</comment>
<dbReference type="PANTHER" id="PTHR30485:SF1">
    <property type="entry name" value="CYTOCHROME YDHU-RELATED"/>
    <property type="match status" value="1"/>
</dbReference>
<dbReference type="SUPFAM" id="SSF81342">
    <property type="entry name" value="Transmembrane di-heme cytochromes"/>
    <property type="match status" value="1"/>
</dbReference>
<evidence type="ECO:0000256" key="1">
    <source>
        <dbReference type="ARBA" id="ARBA00004651"/>
    </source>
</evidence>
<keyword evidence="2" id="KW-1003">Cell membrane</keyword>
<evidence type="ECO:0000256" key="4">
    <source>
        <dbReference type="ARBA" id="ARBA00022989"/>
    </source>
</evidence>
<dbReference type="PANTHER" id="PTHR30485">
    <property type="entry name" value="NI/FE-HYDROGENASE 1 B-TYPE CYTOCHROME SUBUNIT"/>
    <property type="match status" value="1"/>
</dbReference>
<feature type="transmembrane region" description="Helical" evidence="6">
    <location>
        <begin position="165"/>
        <end position="186"/>
    </location>
</feature>
<organism evidence="8 9">
    <name type="scientific">Agrobacterium radiobacter</name>
    <dbReference type="NCBI Taxonomy" id="362"/>
    <lineage>
        <taxon>Bacteria</taxon>
        <taxon>Pseudomonadati</taxon>
        <taxon>Pseudomonadota</taxon>
        <taxon>Alphaproteobacteria</taxon>
        <taxon>Hyphomicrobiales</taxon>
        <taxon>Rhizobiaceae</taxon>
        <taxon>Rhizobium/Agrobacterium group</taxon>
        <taxon>Agrobacterium</taxon>
        <taxon>Agrobacterium tumefaciens complex</taxon>
    </lineage>
</organism>
<keyword evidence="3 6" id="KW-0812">Transmembrane</keyword>
<accession>A0ABR6JCA0</accession>
<reference evidence="8 9" key="1">
    <citation type="submission" date="2020-08" db="EMBL/GenBank/DDBJ databases">
        <title>Genomic Encyclopedia of Type Strains, Phase IV (KMG-V): Genome sequencing to study the core and pangenomes of soil and plant-associated prokaryotes.</title>
        <authorList>
            <person name="Whitman W."/>
        </authorList>
    </citation>
    <scope>NUCLEOTIDE SEQUENCE [LARGE SCALE GENOMIC DNA]</scope>
    <source>
        <strain evidence="8 9">SEMIA 461</strain>
    </source>
</reference>
<feature type="transmembrane region" description="Helical" evidence="6">
    <location>
        <begin position="233"/>
        <end position="257"/>
    </location>
</feature>
<keyword evidence="9" id="KW-1185">Reference proteome</keyword>
<dbReference type="Gene3D" id="1.20.950.20">
    <property type="entry name" value="Transmembrane di-heme cytochromes, Chain C"/>
    <property type="match status" value="1"/>
</dbReference>
<dbReference type="Proteomes" id="UP000534590">
    <property type="component" value="Unassembled WGS sequence"/>
</dbReference>
<comment type="subcellular location">
    <subcellularLocation>
        <location evidence="1">Cell membrane</location>
        <topology evidence="1">Multi-pass membrane protein</topology>
    </subcellularLocation>
</comment>